<keyword evidence="6" id="KW-0256">Endoplasmic reticulum</keyword>
<organism evidence="12 13">
    <name type="scientific">Atlantisia rogersi</name>
    <name type="common">Inaccessible Island rail</name>
    <dbReference type="NCBI Taxonomy" id="2478892"/>
    <lineage>
        <taxon>Eukaryota</taxon>
        <taxon>Metazoa</taxon>
        <taxon>Chordata</taxon>
        <taxon>Craniata</taxon>
        <taxon>Vertebrata</taxon>
        <taxon>Euteleostomi</taxon>
        <taxon>Archelosauria</taxon>
        <taxon>Archosauria</taxon>
        <taxon>Dinosauria</taxon>
        <taxon>Saurischia</taxon>
        <taxon>Theropoda</taxon>
        <taxon>Coelurosauria</taxon>
        <taxon>Aves</taxon>
        <taxon>Neognathae</taxon>
        <taxon>Neoaves</taxon>
        <taxon>Gruiformes</taxon>
        <taxon>Rallidae</taxon>
        <taxon>Atlantisia</taxon>
    </lineage>
</organism>
<dbReference type="GO" id="GO:0000422">
    <property type="term" value="P:autophagy of mitochondrion"/>
    <property type="evidence" value="ECO:0007669"/>
    <property type="project" value="TreeGrafter"/>
</dbReference>
<evidence type="ECO:0000313" key="12">
    <source>
        <dbReference type="EMBL" id="NXV71785.1"/>
    </source>
</evidence>
<dbReference type="AlphaFoldDB" id="A0A7L3W768"/>
<dbReference type="InterPro" id="IPR026849">
    <property type="entry name" value="ATG2"/>
</dbReference>
<evidence type="ECO:0000256" key="9">
    <source>
        <dbReference type="ARBA" id="ARBA00023136"/>
    </source>
</evidence>
<evidence type="ECO:0000256" key="2">
    <source>
        <dbReference type="ARBA" id="ARBA00004623"/>
    </source>
</evidence>
<keyword evidence="7" id="KW-0072">Autophagy</keyword>
<evidence type="ECO:0000256" key="3">
    <source>
        <dbReference type="ARBA" id="ARBA00009714"/>
    </source>
</evidence>
<dbReference type="GO" id="GO:0061709">
    <property type="term" value="P:reticulophagy"/>
    <property type="evidence" value="ECO:0007669"/>
    <property type="project" value="TreeGrafter"/>
</dbReference>
<dbReference type="EMBL" id="VZUJ01037085">
    <property type="protein sequence ID" value="NXV71785.1"/>
    <property type="molecule type" value="Genomic_DNA"/>
</dbReference>
<evidence type="ECO:0000256" key="8">
    <source>
        <dbReference type="ARBA" id="ARBA00023055"/>
    </source>
</evidence>
<keyword evidence="8" id="KW-0445">Lipid transport</keyword>
<comment type="catalytic activity">
    <reaction evidence="10">
        <text>a 1,2-diacyl-sn-glycero-3-phospho-L-serine(in) = a 1,2-diacyl-sn-glycero-3-phospho-L-serine(out)</text>
        <dbReference type="Rhea" id="RHEA:38663"/>
        <dbReference type="ChEBI" id="CHEBI:57262"/>
    </reaction>
</comment>
<comment type="subcellular location">
    <subcellularLocation>
        <location evidence="1">Endoplasmic reticulum membrane</location>
        <topology evidence="1">Peripheral membrane protein</topology>
    </subcellularLocation>
    <subcellularLocation>
        <location evidence="2">Preautophagosomal structure membrane</location>
        <topology evidence="2">Peripheral membrane protein</topology>
    </subcellularLocation>
</comment>
<dbReference type="GO" id="GO:0032266">
    <property type="term" value="F:phosphatidylinositol-3-phosphate binding"/>
    <property type="evidence" value="ECO:0007669"/>
    <property type="project" value="TreeGrafter"/>
</dbReference>
<dbReference type="GO" id="GO:0006869">
    <property type="term" value="P:lipid transport"/>
    <property type="evidence" value="ECO:0007669"/>
    <property type="project" value="UniProtKB-KW"/>
</dbReference>
<dbReference type="GO" id="GO:0034045">
    <property type="term" value="C:phagophore assembly site membrane"/>
    <property type="evidence" value="ECO:0007669"/>
    <property type="project" value="UniProtKB-SubCell"/>
</dbReference>
<keyword evidence="5" id="KW-0813">Transport</keyword>
<comment type="caution">
    <text evidence="12">The sequence shown here is derived from an EMBL/GenBank/DDBJ whole genome shotgun (WGS) entry which is preliminary data.</text>
</comment>
<dbReference type="Proteomes" id="UP000518911">
    <property type="component" value="Unassembled WGS sequence"/>
</dbReference>
<evidence type="ECO:0000256" key="5">
    <source>
        <dbReference type="ARBA" id="ARBA00022448"/>
    </source>
</evidence>
<accession>A0A7L3W768</accession>
<dbReference type="GO" id="GO:0005789">
    <property type="term" value="C:endoplasmic reticulum membrane"/>
    <property type="evidence" value="ECO:0007669"/>
    <property type="project" value="UniProtKB-SubCell"/>
</dbReference>
<gene>
    <name evidence="12" type="primary">Atg2a</name>
    <name evidence="12" type="ORF">ATLROG_R14166</name>
</gene>
<evidence type="ECO:0000256" key="10">
    <source>
        <dbReference type="ARBA" id="ARBA00024479"/>
    </source>
</evidence>
<evidence type="ECO:0000256" key="11">
    <source>
        <dbReference type="ARBA" id="ARBA00024615"/>
    </source>
</evidence>
<name>A0A7L3W768_9GRUI</name>
<comment type="similarity">
    <text evidence="3">Belongs to the ATG2 family.</text>
</comment>
<protein>
    <recommendedName>
        <fullName evidence="4">Autophagy-related protein 2</fullName>
    </recommendedName>
</protein>
<dbReference type="PANTHER" id="PTHR13190:SF1">
    <property type="entry name" value="AUTOPHAGY-RELATED 2, ISOFORM A"/>
    <property type="match status" value="1"/>
</dbReference>
<evidence type="ECO:0000256" key="6">
    <source>
        <dbReference type="ARBA" id="ARBA00022824"/>
    </source>
</evidence>
<dbReference type="PANTHER" id="PTHR13190">
    <property type="entry name" value="AUTOPHAGY-RELATED 2, ISOFORM A"/>
    <property type="match status" value="1"/>
</dbReference>
<dbReference type="GO" id="GO:0061908">
    <property type="term" value="C:phagophore"/>
    <property type="evidence" value="ECO:0007669"/>
    <property type="project" value="TreeGrafter"/>
</dbReference>
<comment type="catalytic activity">
    <reaction evidence="11">
        <text>a 1,2-diacyl-sn-glycero-3-phosphoethanolamine(in) = a 1,2-diacyl-sn-glycero-3-phosphoethanolamine(out)</text>
        <dbReference type="Rhea" id="RHEA:38895"/>
        <dbReference type="ChEBI" id="CHEBI:64612"/>
    </reaction>
</comment>
<reference evidence="12 13" key="1">
    <citation type="submission" date="2019-09" db="EMBL/GenBank/DDBJ databases">
        <title>Bird 10,000 Genomes (B10K) Project - Family phase.</title>
        <authorList>
            <person name="Zhang G."/>
        </authorList>
    </citation>
    <scope>NUCLEOTIDE SEQUENCE [LARGE SCALE GENOMIC DNA]</scope>
    <source>
        <strain evidence="12">OUT-0055</strain>
        <tissue evidence="12">Blood</tissue>
    </source>
</reference>
<dbReference type="GO" id="GO:0000045">
    <property type="term" value="P:autophagosome assembly"/>
    <property type="evidence" value="ECO:0007669"/>
    <property type="project" value="TreeGrafter"/>
</dbReference>
<dbReference type="GO" id="GO:0061723">
    <property type="term" value="P:glycophagy"/>
    <property type="evidence" value="ECO:0007669"/>
    <property type="project" value="TreeGrafter"/>
</dbReference>
<feature type="non-terminal residue" evidence="12">
    <location>
        <position position="68"/>
    </location>
</feature>
<keyword evidence="9" id="KW-0472">Membrane</keyword>
<keyword evidence="13" id="KW-1185">Reference proteome</keyword>
<dbReference type="GO" id="GO:0043495">
    <property type="term" value="F:protein-membrane adaptor activity"/>
    <property type="evidence" value="ECO:0007669"/>
    <property type="project" value="TreeGrafter"/>
</dbReference>
<proteinExistence type="inferred from homology"/>
<dbReference type="GO" id="GO:0034727">
    <property type="term" value="P:piecemeal microautophagy of the nucleus"/>
    <property type="evidence" value="ECO:0007669"/>
    <property type="project" value="TreeGrafter"/>
</dbReference>
<evidence type="ECO:0000256" key="7">
    <source>
        <dbReference type="ARBA" id="ARBA00023006"/>
    </source>
</evidence>
<evidence type="ECO:0000256" key="1">
    <source>
        <dbReference type="ARBA" id="ARBA00004406"/>
    </source>
</evidence>
<evidence type="ECO:0000313" key="13">
    <source>
        <dbReference type="Proteomes" id="UP000518911"/>
    </source>
</evidence>
<evidence type="ECO:0000256" key="4">
    <source>
        <dbReference type="ARBA" id="ARBA00018070"/>
    </source>
</evidence>
<sequence length="68" mass="7669">QLLTLLALEEEPVLGYTPPTPLTRLHLHLCRCALDYRPPPLPLRVLVTAETFSLTSTILTDTDVFLLR</sequence>
<feature type="non-terminal residue" evidence="12">
    <location>
        <position position="1"/>
    </location>
</feature>